<dbReference type="CDD" id="cd00093">
    <property type="entry name" value="HTH_XRE"/>
    <property type="match status" value="1"/>
</dbReference>
<keyword evidence="1" id="KW-0472">Membrane</keyword>
<keyword evidence="1" id="KW-0812">Transmembrane</keyword>
<feature type="domain" description="HTH cro/C1-type" evidence="2">
    <location>
        <begin position="32"/>
        <end position="53"/>
    </location>
</feature>
<dbReference type="InterPro" id="IPR025194">
    <property type="entry name" value="RodZ-like_C"/>
</dbReference>
<accession>A0ABY8NJY3</accession>
<dbReference type="Proteomes" id="UP001236500">
    <property type="component" value="Chromosome"/>
</dbReference>
<gene>
    <name evidence="3" type="ORF">PVT68_06340</name>
</gene>
<dbReference type="PROSITE" id="PS50943">
    <property type="entry name" value="HTH_CROC1"/>
    <property type="match status" value="1"/>
</dbReference>
<evidence type="ECO:0000256" key="1">
    <source>
        <dbReference type="SAM" id="Phobius"/>
    </source>
</evidence>
<dbReference type="InterPro" id="IPR001387">
    <property type="entry name" value="Cro/C1-type_HTH"/>
</dbReference>
<proteinExistence type="predicted"/>
<evidence type="ECO:0000313" key="3">
    <source>
        <dbReference type="EMBL" id="WGL17913.1"/>
    </source>
</evidence>
<dbReference type="Pfam" id="PF13464">
    <property type="entry name" value="RodZ_C"/>
    <property type="match status" value="1"/>
</dbReference>
<feature type="transmembrane region" description="Helical" evidence="1">
    <location>
        <begin position="129"/>
        <end position="148"/>
    </location>
</feature>
<organism evidence="3 4">
    <name type="scientific">Microbulbifer bruguierae</name>
    <dbReference type="NCBI Taxonomy" id="3029061"/>
    <lineage>
        <taxon>Bacteria</taxon>
        <taxon>Pseudomonadati</taxon>
        <taxon>Pseudomonadota</taxon>
        <taxon>Gammaproteobacteria</taxon>
        <taxon>Cellvibrionales</taxon>
        <taxon>Microbulbiferaceae</taxon>
        <taxon>Microbulbifer</taxon>
    </lineage>
</organism>
<keyword evidence="4" id="KW-1185">Reference proteome</keyword>
<dbReference type="Pfam" id="PF13413">
    <property type="entry name" value="HTH_25"/>
    <property type="match status" value="1"/>
</dbReference>
<name>A0ABY8NJY3_9GAMM</name>
<evidence type="ECO:0000313" key="4">
    <source>
        <dbReference type="Proteomes" id="UP001236500"/>
    </source>
</evidence>
<reference evidence="3 4" key="1">
    <citation type="submission" date="2023-02" db="EMBL/GenBank/DDBJ databases">
        <title>Description and genomic characterization of Microbulbifer bruguierae sp. nov., isolated from the sediment of mangrove plant Bruguiera sexangula.</title>
        <authorList>
            <person name="Long M."/>
        </authorList>
    </citation>
    <scope>NUCLEOTIDE SEQUENCE [LARGE SCALE GENOMIC DNA]</scope>
    <source>
        <strain evidence="3 4">H12</strain>
    </source>
</reference>
<keyword evidence="1" id="KW-1133">Transmembrane helix</keyword>
<dbReference type="InterPro" id="IPR050400">
    <property type="entry name" value="Bact_Cytoskel_RodZ"/>
</dbReference>
<dbReference type="InterPro" id="IPR010982">
    <property type="entry name" value="Lambda_DNA-bd_dom_sf"/>
</dbReference>
<dbReference type="PANTHER" id="PTHR34475">
    <property type="match status" value="1"/>
</dbReference>
<sequence length="358" mass="37190">MSSNDPIPNNQIQDAVNSATGAVPVTRVGAQLREAREAAGLTRAELAQRLCMSGDKLEALEQDDFARFAGATYVRGYIRNVCKELKLDAGPVLEIFSRQVPEEPKVVPGQAKLGPVMAKPRGAREGGAAFRPVFLLLAVAAAAGYWWIDQQGIARLHSSVAQVAQEESGAVAAELEVSGQLAAGAAESEGGPELSERALPPAEMATVVETPAEWESGQPETDAEVAQIAEAQVEAPDESVTEETGPTSTGSDTVAVVETVESVGSEVPEVQESLVAPVEDSALALSFSAESWVEVTDAAGNKLLSKLQPAGSTVQLTGEAPFSVMLGNAAATTVSYAGKEVDSAPLGNRRTRKLTVGG</sequence>
<dbReference type="PANTHER" id="PTHR34475:SF1">
    <property type="entry name" value="CYTOSKELETON PROTEIN RODZ"/>
    <property type="match status" value="1"/>
</dbReference>
<dbReference type="RefSeq" id="WP_280321841.1">
    <property type="nucleotide sequence ID" value="NZ_CP118605.1"/>
</dbReference>
<dbReference type="EMBL" id="CP118605">
    <property type="protein sequence ID" value="WGL17913.1"/>
    <property type="molecule type" value="Genomic_DNA"/>
</dbReference>
<evidence type="ECO:0000259" key="2">
    <source>
        <dbReference type="PROSITE" id="PS50943"/>
    </source>
</evidence>
<dbReference type="Gene3D" id="1.10.260.40">
    <property type="entry name" value="lambda repressor-like DNA-binding domains"/>
    <property type="match status" value="1"/>
</dbReference>
<dbReference type="SUPFAM" id="SSF47413">
    <property type="entry name" value="lambda repressor-like DNA-binding domains"/>
    <property type="match status" value="1"/>
</dbReference>
<protein>
    <submittedName>
        <fullName evidence="3">DUF4115 domain-containing protein</fullName>
    </submittedName>
</protein>